<sequence length="148" mass="15508">ALANPTTAAVIPISLGSLVFTPDTATAAAGDAPEFSFFPVNNSATMSDFSTPYTPAKVGRFHSGFFATSSRQNIFASPTSFRVVVDTTKPIFIYCGNPSHCQNRMSAVVNPNDSQTLEAYRLAASKAGHTIVPDNVFDGQLVAASVGS</sequence>
<dbReference type="Gene3D" id="2.60.40.420">
    <property type="entry name" value="Cupredoxins - blue copper proteins"/>
    <property type="match status" value="1"/>
</dbReference>
<reference evidence="1" key="1">
    <citation type="submission" date="2023-06" db="EMBL/GenBank/DDBJ databases">
        <title>Genome-scale phylogeny and comparative genomics of the fungal order Sordariales.</title>
        <authorList>
            <consortium name="Lawrence Berkeley National Laboratory"/>
            <person name="Hensen N."/>
            <person name="Bonometti L."/>
            <person name="Westerberg I."/>
            <person name="Brannstrom I.O."/>
            <person name="Guillou S."/>
            <person name="Cros-Aarteil S."/>
            <person name="Calhoun S."/>
            <person name="Haridas S."/>
            <person name="Kuo A."/>
            <person name="Mondo S."/>
            <person name="Pangilinan J."/>
            <person name="Riley R."/>
            <person name="Labutti K."/>
            <person name="Andreopoulos B."/>
            <person name="Lipzen A."/>
            <person name="Chen C."/>
            <person name="Yanf M."/>
            <person name="Daum C."/>
            <person name="Ng V."/>
            <person name="Clum A."/>
            <person name="Steindorff A."/>
            <person name="Ohm R."/>
            <person name="Martin F."/>
            <person name="Silar P."/>
            <person name="Natvig D."/>
            <person name="Lalanne C."/>
            <person name="Gautier V."/>
            <person name="Ament-Velasquez S.L."/>
            <person name="Kruys A."/>
            <person name="Hutchinson M.I."/>
            <person name="Powell A.J."/>
            <person name="Barry K."/>
            <person name="Miller A.N."/>
            <person name="Grigoriev I.V."/>
            <person name="Debuchy R."/>
            <person name="Gladieux P."/>
            <person name="Thoren M.H."/>
            <person name="Johannesson H."/>
        </authorList>
    </citation>
    <scope>NUCLEOTIDE SEQUENCE</scope>
    <source>
        <strain evidence="1">CBS 606.72</strain>
    </source>
</reference>
<organism evidence="1 2">
    <name type="scientific">Immersiella caudata</name>
    <dbReference type="NCBI Taxonomy" id="314043"/>
    <lineage>
        <taxon>Eukaryota</taxon>
        <taxon>Fungi</taxon>
        <taxon>Dikarya</taxon>
        <taxon>Ascomycota</taxon>
        <taxon>Pezizomycotina</taxon>
        <taxon>Sordariomycetes</taxon>
        <taxon>Sordariomycetidae</taxon>
        <taxon>Sordariales</taxon>
        <taxon>Lasiosphaeriaceae</taxon>
        <taxon>Immersiella</taxon>
    </lineage>
</organism>
<name>A0AA39WVE0_9PEZI</name>
<proteinExistence type="predicted"/>
<evidence type="ECO:0008006" key="3">
    <source>
        <dbReference type="Google" id="ProtNLM"/>
    </source>
</evidence>
<dbReference type="InterPro" id="IPR008972">
    <property type="entry name" value="Cupredoxin"/>
</dbReference>
<dbReference type="EMBL" id="JAULSU010000003">
    <property type="protein sequence ID" value="KAK0622314.1"/>
    <property type="molecule type" value="Genomic_DNA"/>
</dbReference>
<evidence type="ECO:0000313" key="1">
    <source>
        <dbReference type="EMBL" id="KAK0622314.1"/>
    </source>
</evidence>
<accession>A0AA39WVE0</accession>
<comment type="caution">
    <text evidence="1">The sequence shown here is derived from an EMBL/GenBank/DDBJ whole genome shotgun (WGS) entry which is preliminary data.</text>
</comment>
<feature type="non-terminal residue" evidence="1">
    <location>
        <position position="1"/>
    </location>
</feature>
<evidence type="ECO:0000313" key="2">
    <source>
        <dbReference type="Proteomes" id="UP001175000"/>
    </source>
</evidence>
<dbReference type="PANTHER" id="PTHR34883">
    <property type="entry name" value="SERINE-RICH PROTEIN, PUTATIVE-RELATED-RELATED"/>
    <property type="match status" value="1"/>
</dbReference>
<dbReference type="AlphaFoldDB" id="A0AA39WVE0"/>
<dbReference type="PANTHER" id="PTHR34883:SF15">
    <property type="entry name" value="EXTRACELLULAR SERINE-RICH PROTEIN"/>
    <property type="match status" value="1"/>
</dbReference>
<feature type="non-terminal residue" evidence="1">
    <location>
        <position position="148"/>
    </location>
</feature>
<protein>
    <recommendedName>
        <fullName evidence="3">Extracellular serine-rich protein</fullName>
    </recommendedName>
</protein>
<dbReference type="InterPro" id="IPR052953">
    <property type="entry name" value="Ser-rich/MCO-related"/>
</dbReference>
<dbReference type="Proteomes" id="UP001175000">
    <property type="component" value="Unassembled WGS sequence"/>
</dbReference>
<dbReference type="SUPFAM" id="SSF49503">
    <property type="entry name" value="Cupredoxins"/>
    <property type="match status" value="1"/>
</dbReference>
<keyword evidence="2" id="KW-1185">Reference proteome</keyword>
<gene>
    <name evidence="1" type="ORF">B0T14DRAFT_399991</name>
</gene>